<organism evidence="7 8">
    <name type="scientific">Paraburkholderia susongensis</name>
    <dbReference type="NCBI Taxonomy" id="1515439"/>
    <lineage>
        <taxon>Bacteria</taxon>
        <taxon>Pseudomonadati</taxon>
        <taxon>Pseudomonadota</taxon>
        <taxon>Betaproteobacteria</taxon>
        <taxon>Burkholderiales</taxon>
        <taxon>Burkholderiaceae</taxon>
        <taxon>Paraburkholderia</taxon>
    </lineage>
</organism>
<evidence type="ECO:0000256" key="4">
    <source>
        <dbReference type="RuleBase" id="RU003495"/>
    </source>
</evidence>
<evidence type="ECO:0000313" key="7">
    <source>
        <dbReference type="EMBL" id="SMG61103.1"/>
    </source>
</evidence>
<evidence type="ECO:0000259" key="6">
    <source>
        <dbReference type="Pfam" id="PF03330"/>
    </source>
</evidence>
<comment type="function">
    <text evidence="3">Lytic transglycosylase with a strong preference for naked glycan strands that lack stem peptides.</text>
</comment>
<dbReference type="InterPro" id="IPR034718">
    <property type="entry name" value="RlpA"/>
</dbReference>
<evidence type="ECO:0000256" key="5">
    <source>
        <dbReference type="SAM" id="MobiDB-lite"/>
    </source>
</evidence>
<name>A0A1X7M6G2_9BURK</name>
<dbReference type="Gene3D" id="2.40.40.10">
    <property type="entry name" value="RlpA-like domain"/>
    <property type="match status" value="1"/>
</dbReference>
<dbReference type="NCBIfam" id="TIGR00413">
    <property type="entry name" value="rlpA"/>
    <property type="match status" value="1"/>
</dbReference>
<dbReference type="EMBL" id="FXAT01000019">
    <property type="protein sequence ID" value="SMG61103.1"/>
    <property type="molecule type" value="Genomic_DNA"/>
</dbReference>
<dbReference type="PANTHER" id="PTHR34183:SF1">
    <property type="entry name" value="ENDOLYTIC PEPTIDOGLYCAN TRANSGLYCOSYLASE RLPA"/>
    <property type="match status" value="1"/>
</dbReference>
<sequence length="239" mass="25788">MGSTRSTDRASTKQHCSLFSSTKPRLWHGHASSRDAHLTSMKICRASYGTTLATLACIAGCALPAAPDSKPDVLESQQSTHEPLGPTPPQDSPPQVLIKPQAAPTLMDEKFTASVQPQPRNGKDTRGFLQTGFASFYGKAFDGRRTANGERYDMYAFTAAHRTLPLGSYVRVSVPSNGRSVIVRINDRGPYVHGRVIDLSYASATALNLQPAGTMWVEIASVDPSGGPRVILNSAKNRY</sequence>
<dbReference type="GO" id="GO:0008932">
    <property type="term" value="F:lytic endotransglycosylase activity"/>
    <property type="evidence" value="ECO:0007669"/>
    <property type="project" value="UniProtKB-UniRule"/>
</dbReference>
<feature type="region of interest" description="Disordered" evidence="5">
    <location>
        <begin position="68"/>
        <end position="97"/>
    </location>
</feature>
<proteinExistence type="inferred from homology"/>
<dbReference type="Proteomes" id="UP000193228">
    <property type="component" value="Unassembled WGS sequence"/>
</dbReference>
<evidence type="ECO:0000256" key="3">
    <source>
        <dbReference type="HAMAP-Rule" id="MF_02071"/>
    </source>
</evidence>
<evidence type="ECO:0000313" key="8">
    <source>
        <dbReference type="Proteomes" id="UP000193228"/>
    </source>
</evidence>
<keyword evidence="1 3" id="KW-0456">Lyase</keyword>
<dbReference type="STRING" id="1515439.SAMN06265784_11965"/>
<dbReference type="CDD" id="cd22268">
    <property type="entry name" value="DPBB_RlpA-like"/>
    <property type="match status" value="1"/>
</dbReference>
<keyword evidence="2 3" id="KW-0961">Cell wall biogenesis/degradation</keyword>
<dbReference type="SUPFAM" id="SSF50685">
    <property type="entry name" value="Barwin-like endoglucanases"/>
    <property type="match status" value="1"/>
</dbReference>
<keyword evidence="8" id="KW-1185">Reference proteome</keyword>
<dbReference type="GO" id="GO:0000270">
    <property type="term" value="P:peptidoglycan metabolic process"/>
    <property type="evidence" value="ECO:0007669"/>
    <property type="project" value="UniProtKB-UniRule"/>
</dbReference>
<dbReference type="PANTHER" id="PTHR34183">
    <property type="entry name" value="ENDOLYTIC PEPTIDOGLYCAN TRANSGLYCOSYLASE RLPA"/>
    <property type="match status" value="1"/>
</dbReference>
<keyword evidence="7" id="KW-0449">Lipoprotein</keyword>
<feature type="domain" description="RlpA-like protein double-psi beta-barrel" evidence="6">
    <location>
        <begin position="131"/>
        <end position="218"/>
    </location>
</feature>
<evidence type="ECO:0000256" key="1">
    <source>
        <dbReference type="ARBA" id="ARBA00023239"/>
    </source>
</evidence>
<dbReference type="EC" id="4.2.2.-" evidence="3"/>
<evidence type="ECO:0000256" key="2">
    <source>
        <dbReference type="ARBA" id="ARBA00023316"/>
    </source>
</evidence>
<accession>A0A1X7M6G2</accession>
<protein>
    <recommendedName>
        <fullName evidence="3">Endolytic peptidoglycan transglycosylase RlpA</fullName>
        <ecNumber evidence="3">4.2.2.-</ecNumber>
    </recommendedName>
</protein>
<reference evidence="8" key="1">
    <citation type="submission" date="2017-04" db="EMBL/GenBank/DDBJ databases">
        <authorList>
            <person name="Varghese N."/>
            <person name="Submissions S."/>
        </authorList>
    </citation>
    <scope>NUCLEOTIDE SEQUENCE [LARGE SCALE GENOMIC DNA]</scope>
    <source>
        <strain evidence="8">LMG 29540</strain>
    </source>
</reference>
<comment type="similarity">
    <text evidence="3 4">Belongs to the RlpA family.</text>
</comment>
<dbReference type="InterPro" id="IPR009009">
    <property type="entry name" value="RlpA-like_DPBB"/>
</dbReference>
<dbReference type="AlphaFoldDB" id="A0A1X7M6G2"/>
<dbReference type="InterPro" id="IPR012997">
    <property type="entry name" value="RplA"/>
</dbReference>
<dbReference type="HAMAP" id="MF_02071">
    <property type="entry name" value="RlpA"/>
    <property type="match status" value="1"/>
</dbReference>
<dbReference type="InterPro" id="IPR036908">
    <property type="entry name" value="RlpA-like_sf"/>
</dbReference>
<gene>
    <name evidence="3" type="primary">rlpA</name>
    <name evidence="7" type="ORF">SAMN06265784_11965</name>
</gene>
<dbReference type="Pfam" id="PF03330">
    <property type="entry name" value="DPBB_1"/>
    <property type="match status" value="1"/>
</dbReference>
<dbReference type="GO" id="GO:0071555">
    <property type="term" value="P:cell wall organization"/>
    <property type="evidence" value="ECO:0007669"/>
    <property type="project" value="UniProtKB-KW"/>
</dbReference>